<name>A0A9K3KJU6_9STRA</name>
<reference evidence="4" key="2">
    <citation type="submission" date="2021-04" db="EMBL/GenBank/DDBJ databases">
        <authorList>
            <person name="Podell S."/>
        </authorList>
    </citation>
    <scope>NUCLEOTIDE SEQUENCE</scope>
    <source>
        <strain evidence="4">Hildebrandi</strain>
    </source>
</reference>
<keyword evidence="1" id="KW-1133">Transmembrane helix</keyword>
<feature type="domain" description="DUF6938" evidence="3">
    <location>
        <begin position="290"/>
        <end position="528"/>
    </location>
</feature>
<dbReference type="Pfam" id="PF22053">
    <property type="entry name" value="DUF6938"/>
    <property type="match status" value="1"/>
</dbReference>
<dbReference type="Pfam" id="PF22052">
    <property type="entry name" value="DUF6937"/>
    <property type="match status" value="1"/>
</dbReference>
<dbReference type="AlphaFoldDB" id="A0A9K3KJU6"/>
<accession>A0A9K3KJU6</accession>
<sequence length="531" mass="58883">MFSFFTDDPKYAATVVGSILTVVLATVLALYYLIDVWASNYYNGCKNYPESKCDIDSFAPEKPNKIKCALMHKIQVGSRTARDTPIPLECTASTHVDGLYVSRQQAENATDDPIPLEKVLKMAKRGKPPVVVATIRMGFGHHRLAYSACSWALENGHVTIFHDLLNIKSDESEMITSIDALYSKFSRMATELGGPVEKLWGQAMKQGDADALRVASFTAAHLQPLLTAYPKDTPLITTHQLCALVASAAGFTNVVNLVVDNYPQWFLVVPKTLNSVQGPVNYQSFLRMGVPAEELRLAGHWCPAQLVNNIEADCTRRIERAIASPMKPRRLLVPVGGAGAQKTFINSMIEAIQDWIKGGQLQLFLNAGDHKHMKTAFIEVLDKCQLDYEMVTDTQGVRDFQKKLLNPKNEPDKAITLFAFDEYFPAVATTDMLCRVADVLVCKPSELAFYCIPKLHIRRVGDHEADSARRAAEAGDGSLEAREVSEAMRYLELILQQPPDLLISWNEAIIENNKIGTYDGCKNVVAWAVEA</sequence>
<feature type="domain" description="DUF6937" evidence="2">
    <location>
        <begin position="126"/>
        <end position="285"/>
    </location>
</feature>
<dbReference type="EMBL" id="JAGRRH010000023">
    <property type="protein sequence ID" value="KAG7344580.1"/>
    <property type="molecule type" value="Genomic_DNA"/>
</dbReference>
<gene>
    <name evidence="4" type="ORF">IV203_022588</name>
</gene>
<evidence type="ECO:0000256" key="1">
    <source>
        <dbReference type="SAM" id="Phobius"/>
    </source>
</evidence>
<reference evidence="4" key="1">
    <citation type="journal article" date="2021" name="Sci. Rep.">
        <title>Diploid genomic architecture of Nitzschia inconspicua, an elite biomass production diatom.</title>
        <authorList>
            <person name="Oliver A."/>
            <person name="Podell S."/>
            <person name="Pinowska A."/>
            <person name="Traller J.C."/>
            <person name="Smith S.R."/>
            <person name="McClure R."/>
            <person name="Beliaev A."/>
            <person name="Bohutskyi P."/>
            <person name="Hill E.A."/>
            <person name="Rabines A."/>
            <person name="Zheng H."/>
            <person name="Allen L.Z."/>
            <person name="Kuo A."/>
            <person name="Grigoriev I.V."/>
            <person name="Allen A.E."/>
            <person name="Hazlebeck D."/>
            <person name="Allen E.E."/>
        </authorList>
    </citation>
    <scope>NUCLEOTIDE SEQUENCE</scope>
    <source>
        <strain evidence="4">Hildebrandi</strain>
    </source>
</reference>
<protein>
    <submittedName>
        <fullName evidence="4">Uncharacterized protein</fullName>
    </submittedName>
</protein>
<dbReference type="InterPro" id="IPR054218">
    <property type="entry name" value="DUF6938"/>
</dbReference>
<keyword evidence="1" id="KW-0812">Transmembrane</keyword>
<dbReference type="InterPro" id="IPR054217">
    <property type="entry name" value="DUF6937"/>
</dbReference>
<organism evidence="4 5">
    <name type="scientific">Nitzschia inconspicua</name>
    <dbReference type="NCBI Taxonomy" id="303405"/>
    <lineage>
        <taxon>Eukaryota</taxon>
        <taxon>Sar</taxon>
        <taxon>Stramenopiles</taxon>
        <taxon>Ochrophyta</taxon>
        <taxon>Bacillariophyta</taxon>
        <taxon>Bacillariophyceae</taxon>
        <taxon>Bacillariophycidae</taxon>
        <taxon>Bacillariales</taxon>
        <taxon>Bacillariaceae</taxon>
        <taxon>Nitzschia</taxon>
    </lineage>
</organism>
<keyword evidence="5" id="KW-1185">Reference proteome</keyword>
<dbReference type="Proteomes" id="UP000693970">
    <property type="component" value="Unassembled WGS sequence"/>
</dbReference>
<feature type="transmembrane region" description="Helical" evidence="1">
    <location>
        <begin position="12"/>
        <end position="34"/>
    </location>
</feature>
<evidence type="ECO:0000313" key="4">
    <source>
        <dbReference type="EMBL" id="KAG7344580.1"/>
    </source>
</evidence>
<evidence type="ECO:0000259" key="2">
    <source>
        <dbReference type="Pfam" id="PF22052"/>
    </source>
</evidence>
<evidence type="ECO:0000259" key="3">
    <source>
        <dbReference type="Pfam" id="PF22053"/>
    </source>
</evidence>
<evidence type="ECO:0000313" key="5">
    <source>
        <dbReference type="Proteomes" id="UP000693970"/>
    </source>
</evidence>
<comment type="caution">
    <text evidence="4">The sequence shown here is derived from an EMBL/GenBank/DDBJ whole genome shotgun (WGS) entry which is preliminary data.</text>
</comment>
<keyword evidence="1" id="KW-0472">Membrane</keyword>
<dbReference type="OrthoDB" id="429012at2759"/>
<proteinExistence type="predicted"/>